<keyword evidence="3 6" id="KW-0677">Repeat</keyword>
<feature type="binding site" evidence="6">
    <location>
        <position position="47"/>
    </location>
    <ligand>
        <name>[4Fe-4S] cluster</name>
        <dbReference type="ChEBI" id="CHEBI:49883"/>
        <label>1</label>
    </ligand>
</feature>
<keyword evidence="2 6" id="KW-0479">Metal-binding</keyword>
<dbReference type="EMBL" id="JBHUHT010000015">
    <property type="protein sequence ID" value="MFD2097046.1"/>
    <property type="molecule type" value="Genomic_DNA"/>
</dbReference>
<feature type="binding site" evidence="6">
    <location>
        <position position="69"/>
    </location>
    <ligand>
        <name>[4Fe-4S] cluster</name>
        <dbReference type="ChEBI" id="CHEBI:49883"/>
        <label>2</label>
    </ligand>
</feature>
<comment type="cofactor">
    <cofactor evidence="6">
        <name>[4Fe-4S] cluster</name>
        <dbReference type="ChEBI" id="CHEBI:49883"/>
    </cofactor>
</comment>
<evidence type="ECO:0000256" key="4">
    <source>
        <dbReference type="ARBA" id="ARBA00023004"/>
    </source>
</evidence>
<feature type="binding site" evidence="6">
    <location>
        <position position="43"/>
    </location>
    <ligand>
        <name>[4Fe-4S] cluster</name>
        <dbReference type="ChEBI" id="CHEBI:49883"/>
        <label>1</label>
    </ligand>
</feature>
<dbReference type="InterPro" id="IPR004496">
    <property type="entry name" value="NapF"/>
</dbReference>
<reference evidence="9" key="1">
    <citation type="journal article" date="2019" name="Int. J. Syst. Evol. Microbiol.">
        <title>The Global Catalogue of Microorganisms (GCM) 10K type strain sequencing project: providing services to taxonomists for standard genome sequencing and annotation.</title>
        <authorList>
            <consortium name="The Broad Institute Genomics Platform"/>
            <consortium name="The Broad Institute Genome Sequencing Center for Infectious Disease"/>
            <person name="Wu L."/>
            <person name="Ma J."/>
        </authorList>
    </citation>
    <scope>NUCLEOTIDE SEQUENCE [LARGE SCALE GENOMIC DNA]</scope>
    <source>
        <strain evidence="9">CGMCC 1.10992</strain>
    </source>
</reference>
<dbReference type="PANTHER" id="PTHR43687">
    <property type="entry name" value="ADENYLYLSULFATE REDUCTASE, BETA SUBUNIT"/>
    <property type="match status" value="1"/>
</dbReference>
<feature type="binding site" evidence="6">
    <location>
        <position position="75"/>
    </location>
    <ligand>
        <name>[4Fe-4S] cluster</name>
        <dbReference type="ChEBI" id="CHEBI:49883"/>
        <label>2</label>
    </ligand>
</feature>
<evidence type="ECO:0000256" key="3">
    <source>
        <dbReference type="ARBA" id="ARBA00022737"/>
    </source>
</evidence>
<dbReference type="Pfam" id="PF12838">
    <property type="entry name" value="Fer4_7"/>
    <property type="match status" value="2"/>
</dbReference>
<accession>A0ABW4XRA8</accession>
<dbReference type="PANTHER" id="PTHR43687:SF1">
    <property type="entry name" value="FERREDOXIN III"/>
    <property type="match status" value="1"/>
</dbReference>
<gene>
    <name evidence="6 8" type="primary">napF</name>
    <name evidence="8" type="ORF">ACFSJ3_13700</name>
</gene>
<evidence type="ECO:0000259" key="7">
    <source>
        <dbReference type="PROSITE" id="PS51379"/>
    </source>
</evidence>
<dbReference type="NCBIfam" id="TIGR00402">
    <property type="entry name" value="napF"/>
    <property type="match status" value="1"/>
</dbReference>
<dbReference type="Proteomes" id="UP001597380">
    <property type="component" value="Unassembled WGS sequence"/>
</dbReference>
<keyword evidence="6" id="KW-0963">Cytoplasm</keyword>
<dbReference type="HAMAP" id="MF_02201">
    <property type="entry name" value="NapF"/>
    <property type="match status" value="1"/>
</dbReference>
<sequence>MTVVNLSRRNLFRPDIKQSAPLRPPWSLAEADFTEACTRCGDCVNACPTNVIKVGSGGFPEIDFSQAECTFCDNCSTACPSDAINKQSEKSPWQYVAKIEQSCLSLQGVFCRSCGDVCEHRAIRFKLQVGGRASPELDIDACTGCGACVAPCPSQAIVIEEKL</sequence>
<evidence type="ECO:0000256" key="6">
    <source>
        <dbReference type="HAMAP-Rule" id="MF_02201"/>
    </source>
</evidence>
<dbReference type="PROSITE" id="PS00198">
    <property type="entry name" value="4FE4S_FER_1"/>
    <property type="match status" value="2"/>
</dbReference>
<keyword evidence="1 6" id="KW-0004">4Fe-4S</keyword>
<name>A0ABW4XRA8_9GAMM</name>
<dbReference type="Gene3D" id="3.30.70.20">
    <property type="match status" value="2"/>
</dbReference>
<comment type="function">
    <text evidence="6">Could be involved in the maturation of NapA, the catalytic subunit of the periplasmic nitrate reductase, before its export into the periplasm.</text>
</comment>
<feature type="domain" description="4Fe-4S ferredoxin-type" evidence="7">
    <location>
        <begin position="58"/>
        <end position="89"/>
    </location>
</feature>
<dbReference type="PROSITE" id="PS51379">
    <property type="entry name" value="4FE4S_FER_2"/>
    <property type="match status" value="3"/>
</dbReference>
<evidence type="ECO:0000256" key="1">
    <source>
        <dbReference type="ARBA" id="ARBA00022485"/>
    </source>
</evidence>
<keyword evidence="9" id="KW-1185">Reference proteome</keyword>
<comment type="similarity">
    <text evidence="6">Belongs to the NapF family.</text>
</comment>
<proteinExistence type="inferred from homology"/>
<comment type="caution">
    <text evidence="8">The sequence shown here is derived from an EMBL/GenBank/DDBJ whole genome shotgun (WGS) entry which is preliminary data.</text>
</comment>
<feature type="binding site" evidence="6">
    <location>
        <position position="142"/>
    </location>
    <ligand>
        <name>[4Fe-4S] cluster</name>
        <dbReference type="ChEBI" id="CHEBI:49883"/>
        <label>3</label>
    </ligand>
</feature>
<feature type="binding site" evidence="6">
    <location>
        <position position="40"/>
    </location>
    <ligand>
        <name>[4Fe-4S] cluster</name>
        <dbReference type="ChEBI" id="CHEBI:49883"/>
        <label>1</label>
    </ligand>
</feature>
<feature type="binding site" evidence="6">
    <location>
        <position position="79"/>
    </location>
    <ligand>
        <name>[4Fe-4S] cluster</name>
        <dbReference type="ChEBI" id="CHEBI:49883"/>
        <label>2</label>
    </ligand>
</feature>
<feature type="binding site" evidence="6">
    <location>
        <position position="152"/>
    </location>
    <ligand>
        <name>[4Fe-4S] cluster</name>
        <dbReference type="ChEBI" id="CHEBI:49883"/>
        <label>3</label>
    </ligand>
</feature>
<dbReference type="InterPro" id="IPR050572">
    <property type="entry name" value="Fe-S_Ferredoxin"/>
</dbReference>
<keyword evidence="5 6" id="KW-0411">Iron-sulfur</keyword>
<feature type="binding site" evidence="6">
    <location>
        <position position="37"/>
    </location>
    <ligand>
        <name>[4Fe-4S] cluster</name>
        <dbReference type="ChEBI" id="CHEBI:49883"/>
        <label>1</label>
    </ligand>
</feature>
<feature type="binding site" evidence="6">
    <location>
        <position position="148"/>
    </location>
    <ligand>
        <name>[4Fe-4S] cluster</name>
        <dbReference type="ChEBI" id="CHEBI:49883"/>
        <label>3</label>
    </ligand>
</feature>
<dbReference type="CDD" id="cd10564">
    <property type="entry name" value="NapF_like"/>
    <property type="match status" value="1"/>
</dbReference>
<evidence type="ECO:0000256" key="2">
    <source>
        <dbReference type="ARBA" id="ARBA00022723"/>
    </source>
</evidence>
<comment type="subcellular location">
    <subcellularLocation>
        <location evidence="6">Cytoplasm</location>
    </subcellularLocation>
</comment>
<dbReference type="RefSeq" id="WP_345339625.1">
    <property type="nucleotide sequence ID" value="NZ_BAABLI010000010.1"/>
</dbReference>
<keyword evidence="4 6" id="KW-0408">Iron</keyword>
<feature type="domain" description="4Fe-4S ferredoxin-type" evidence="7">
    <location>
        <begin position="133"/>
        <end position="162"/>
    </location>
</feature>
<feature type="domain" description="4Fe-4S ferredoxin-type" evidence="7">
    <location>
        <begin position="27"/>
        <end position="57"/>
    </location>
</feature>
<evidence type="ECO:0000313" key="8">
    <source>
        <dbReference type="EMBL" id="MFD2097046.1"/>
    </source>
</evidence>
<dbReference type="InterPro" id="IPR017900">
    <property type="entry name" value="4Fe4S_Fe_S_CS"/>
</dbReference>
<evidence type="ECO:0000313" key="9">
    <source>
        <dbReference type="Proteomes" id="UP001597380"/>
    </source>
</evidence>
<dbReference type="InterPro" id="IPR017896">
    <property type="entry name" value="4Fe4S_Fe-S-bd"/>
</dbReference>
<feature type="binding site" evidence="6">
    <location>
        <position position="145"/>
    </location>
    <ligand>
        <name>[4Fe-4S] cluster</name>
        <dbReference type="ChEBI" id="CHEBI:49883"/>
        <label>3</label>
    </ligand>
</feature>
<dbReference type="SUPFAM" id="SSF54862">
    <property type="entry name" value="4Fe-4S ferredoxins"/>
    <property type="match status" value="1"/>
</dbReference>
<evidence type="ECO:0000256" key="5">
    <source>
        <dbReference type="ARBA" id="ARBA00023014"/>
    </source>
</evidence>
<comment type="subunit">
    <text evidence="6">Interacts with the cytoplasmic NapA precursor.</text>
</comment>
<organism evidence="8 9">
    <name type="scientific">Corallincola platygyrae</name>
    <dbReference type="NCBI Taxonomy" id="1193278"/>
    <lineage>
        <taxon>Bacteria</taxon>
        <taxon>Pseudomonadati</taxon>
        <taxon>Pseudomonadota</taxon>
        <taxon>Gammaproteobacteria</taxon>
        <taxon>Alteromonadales</taxon>
        <taxon>Psychromonadaceae</taxon>
        <taxon>Corallincola</taxon>
    </lineage>
</organism>
<feature type="binding site" evidence="6">
    <location>
        <position position="72"/>
    </location>
    <ligand>
        <name>[4Fe-4S] cluster</name>
        <dbReference type="ChEBI" id="CHEBI:49883"/>
        <label>2</label>
    </ligand>
</feature>
<protein>
    <recommendedName>
        <fullName evidence="6">Ferredoxin-type protein NapF</fullName>
    </recommendedName>
</protein>